<gene>
    <name evidence="2" type="ORF">AAP_04594</name>
</gene>
<evidence type="ECO:0000313" key="2">
    <source>
        <dbReference type="EMBL" id="KZZ89109.1"/>
    </source>
</evidence>
<feature type="compositionally biased region" description="Acidic residues" evidence="1">
    <location>
        <begin position="544"/>
        <end position="553"/>
    </location>
</feature>
<keyword evidence="3" id="KW-1185">Reference proteome</keyword>
<sequence>MSSRRDSVSRMPPPSFNPALARARRSQTPASVILNDISRSNTPNPDKRAAMAERFAEYPLRFTFNENDYPGRVMAIRSTITDRNGNCEIAKTLNIPVDSITKLPRQIMERTWPDAQPPRPIDWLVAEHDVMRTKTRVSATIAHLGANIAPEKCKECEAGKIFHTCRVNPVWMSQAGACTSCSFHGKPKECSFHPEYIEKAGSRVQPKPSRRTPRKPAIVPEVGGQRAPPPQLRLESVQEVYSTPDLPRAPSKAHSRTLKTGDLNSPTPSRSERLRGKGSSYGLGAHQQADSDDEDDGAVFDGGMDTCFNDEPNLGASDVPVPPSSIMRPQQTVANMPNIVELNDKSHAREDEDRVRQPIHANLPKSLSQPCVYTNFDDEQDRHAQVIDIEVPQNMYQYRHVIQGGLSKAQYRDILEDKINEEMRIAVEGEQRIEEFARRTLQDTPTFQARSMVLGSRLGQSKYIKKDDIVRFMNMAPEEEVLAARSLRTAADFLLYHALPRECEVVGAAAFTRTRERFEKEEAAHNTSSKEDMEMCEELELEESTLELDEDQNDERVGSPKGKEPMQAVERQGEPLDGEELAVSNKRKASADMAEEETVTKKTRVSTGRLEELVYRSIDNIDNTTVAGPSSQAVVQEHGEHRVDDARGDNEDTYMINADEQGAAGETNALDMSETSALFDTIFRNDGNTWAAVNNQKGRGQGEIVRESVEIEQSTNDAGESSAGRQELGE</sequence>
<feature type="region of interest" description="Disordered" evidence="1">
    <location>
        <begin position="1"/>
        <end position="46"/>
    </location>
</feature>
<proteinExistence type="predicted"/>
<organism evidence="2 3">
    <name type="scientific">Ascosphaera apis ARSEF 7405</name>
    <dbReference type="NCBI Taxonomy" id="392613"/>
    <lineage>
        <taxon>Eukaryota</taxon>
        <taxon>Fungi</taxon>
        <taxon>Dikarya</taxon>
        <taxon>Ascomycota</taxon>
        <taxon>Pezizomycotina</taxon>
        <taxon>Eurotiomycetes</taxon>
        <taxon>Eurotiomycetidae</taxon>
        <taxon>Onygenales</taxon>
        <taxon>Ascosphaeraceae</taxon>
        <taxon>Ascosphaera</taxon>
    </lineage>
</organism>
<dbReference type="VEuPathDB" id="FungiDB:AAP_04594"/>
<evidence type="ECO:0000256" key="1">
    <source>
        <dbReference type="SAM" id="MobiDB-lite"/>
    </source>
</evidence>
<accession>A0A167WPA1</accession>
<feature type="region of interest" description="Disordered" evidence="1">
    <location>
        <begin position="544"/>
        <end position="577"/>
    </location>
</feature>
<protein>
    <submittedName>
        <fullName evidence="2">Uncharacterized protein</fullName>
    </submittedName>
</protein>
<comment type="caution">
    <text evidence="2">The sequence shown here is derived from an EMBL/GenBank/DDBJ whole genome shotgun (WGS) entry which is preliminary data.</text>
</comment>
<dbReference type="InterPro" id="IPR022190">
    <property type="entry name" value="DUF3716"/>
</dbReference>
<dbReference type="AlphaFoldDB" id="A0A167WPA1"/>
<feature type="region of interest" description="Disordered" evidence="1">
    <location>
        <begin position="694"/>
        <end position="730"/>
    </location>
</feature>
<dbReference type="Pfam" id="PF12511">
    <property type="entry name" value="DUF3716"/>
    <property type="match status" value="1"/>
</dbReference>
<evidence type="ECO:0000313" key="3">
    <source>
        <dbReference type="Proteomes" id="UP000242877"/>
    </source>
</evidence>
<dbReference type="OrthoDB" id="4212126at2759"/>
<dbReference type="EMBL" id="AZGZ01000022">
    <property type="protein sequence ID" value="KZZ89109.1"/>
    <property type="molecule type" value="Genomic_DNA"/>
</dbReference>
<dbReference type="Proteomes" id="UP000242877">
    <property type="component" value="Unassembled WGS sequence"/>
</dbReference>
<reference evidence="2 3" key="1">
    <citation type="journal article" date="2016" name="Genome Biol. Evol.">
        <title>Divergent and convergent evolution of fungal pathogenicity.</title>
        <authorList>
            <person name="Shang Y."/>
            <person name="Xiao G."/>
            <person name="Zheng P."/>
            <person name="Cen K."/>
            <person name="Zhan S."/>
            <person name="Wang C."/>
        </authorList>
    </citation>
    <scope>NUCLEOTIDE SEQUENCE [LARGE SCALE GENOMIC DNA]</scope>
    <source>
        <strain evidence="2 3">ARSEF 7405</strain>
    </source>
</reference>
<feature type="region of interest" description="Disordered" evidence="1">
    <location>
        <begin position="201"/>
        <end position="302"/>
    </location>
</feature>
<name>A0A167WPA1_9EURO</name>
<feature type="compositionally biased region" description="Basic and acidic residues" evidence="1">
    <location>
        <begin position="554"/>
        <end position="564"/>
    </location>
</feature>